<reference evidence="5 6" key="1">
    <citation type="submission" date="2017-12" db="EMBL/GenBank/DDBJ databases">
        <title>Phylogenetic diversity of female urinary microbiome.</title>
        <authorList>
            <person name="Thomas-White K."/>
            <person name="Wolfe A.J."/>
        </authorList>
    </citation>
    <scope>NUCLEOTIDE SEQUENCE [LARGE SCALE GENOMIC DNA]</scope>
    <source>
        <strain evidence="5 6">UMB1298</strain>
    </source>
</reference>
<dbReference type="Pfam" id="PF00534">
    <property type="entry name" value="Glycos_transf_1"/>
    <property type="match status" value="1"/>
</dbReference>
<sequence length="360" mass="38646">MAAPPRPMSILLAGHCRSAIALPFAGGLEAITWHLARGLVARGHRVTLFGARGSDCGPQVQVVRPEDLGVHVDPVAPWDETRADVNRAFKRLAEHVPTLDVDLVHNNSLNPTLLEHDLGRPVVTTLHTPPLLPMMHAFRRRPPAPGSVNAVSAFTARQWGPVVDASVVHNGVDADLWPAGPGGGGLVWFGRLVPEKGPDVAVAMARRLGMPLRLVGPVSDRAWFSDHLEPMLGGDVEYLGHLRTSELAEVVGSSAATLATPLWDEPFGLVAAESGACGTPVLGLARGGLQEVVTPEVGRLVTPDAWEEQVHAAAEEVLALDRADVRRRVERDFSMDTMVAEHEARYARLLQASAHLKAVR</sequence>
<protein>
    <submittedName>
        <fullName evidence="5">Glycosyltransferase family 4 protein</fullName>
    </submittedName>
</protein>
<evidence type="ECO:0000259" key="3">
    <source>
        <dbReference type="Pfam" id="PF00534"/>
    </source>
</evidence>
<evidence type="ECO:0000313" key="6">
    <source>
        <dbReference type="Proteomes" id="UP000234206"/>
    </source>
</evidence>
<feature type="domain" description="Glycosyltransferase subfamily 4-like N-terminal" evidence="4">
    <location>
        <begin position="26"/>
        <end position="175"/>
    </location>
</feature>
<keyword evidence="6" id="KW-1185">Reference proteome</keyword>
<dbReference type="PANTHER" id="PTHR12526">
    <property type="entry name" value="GLYCOSYLTRANSFERASE"/>
    <property type="match status" value="1"/>
</dbReference>
<dbReference type="AlphaFoldDB" id="A0A2I1PCW3"/>
<name>A0A2I1PCW3_9MICO</name>
<dbReference type="Pfam" id="PF13439">
    <property type="entry name" value="Glyco_transf_4"/>
    <property type="match status" value="1"/>
</dbReference>
<dbReference type="GO" id="GO:0016757">
    <property type="term" value="F:glycosyltransferase activity"/>
    <property type="evidence" value="ECO:0007669"/>
    <property type="project" value="UniProtKB-KW"/>
</dbReference>
<organism evidence="5 6">
    <name type="scientific">Kytococcus schroeteri</name>
    <dbReference type="NCBI Taxonomy" id="138300"/>
    <lineage>
        <taxon>Bacteria</taxon>
        <taxon>Bacillati</taxon>
        <taxon>Actinomycetota</taxon>
        <taxon>Actinomycetes</taxon>
        <taxon>Micrococcales</taxon>
        <taxon>Kytococcaceae</taxon>
        <taxon>Kytococcus</taxon>
    </lineage>
</organism>
<evidence type="ECO:0000256" key="1">
    <source>
        <dbReference type="ARBA" id="ARBA00022676"/>
    </source>
</evidence>
<dbReference type="OrthoDB" id="9809227at2"/>
<gene>
    <name evidence="5" type="ORF">CYJ76_02640</name>
</gene>
<dbReference type="InterPro" id="IPR028098">
    <property type="entry name" value="Glyco_trans_4-like_N"/>
</dbReference>
<dbReference type="InterPro" id="IPR001296">
    <property type="entry name" value="Glyco_trans_1"/>
</dbReference>
<evidence type="ECO:0000313" key="5">
    <source>
        <dbReference type="EMBL" id="PKZ42467.1"/>
    </source>
</evidence>
<dbReference type="EMBL" id="PKIZ01000003">
    <property type="protein sequence ID" value="PKZ42467.1"/>
    <property type="molecule type" value="Genomic_DNA"/>
</dbReference>
<feature type="domain" description="Glycosyl transferase family 1" evidence="3">
    <location>
        <begin position="189"/>
        <end position="317"/>
    </location>
</feature>
<keyword evidence="1" id="KW-0328">Glycosyltransferase</keyword>
<dbReference type="PANTHER" id="PTHR12526:SF595">
    <property type="entry name" value="BLL5217 PROTEIN"/>
    <property type="match status" value="1"/>
</dbReference>
<evidence type="ECO:0000256" key="2">
    <source>
        <dbReference type="ARBA" id="ARBA00022679"/>
    </source>
</evidence>
<dbReference type="Proteomes" id="UP000234206">
    <property type="component" value="Unassembled WGS sequence"/>
</dbReference>
<proteinExistence type="predicted"/>
<keyword evidence="2 5" id="KW-0808">Transferase</keyword>
<dbReference type="RefSeq" id="WP_083323410.1">
    <property type="nucleotide sequence ID" value="NZ_JBHLVH010000002.1"/>
</dbReference>
<dbReference type="SUPFAM" id="SSF53756">
    <property type="entry name" value="UDP-Glycosyltransferase/glycogen phosphorylase"/>
    <property type="match status" value="1"/>
</dbReference>
<accession>A0A2I1PCW3</accession>
<dbReference type="Gene3D" id="3.40.50.2000">
    <property type="entry name" value="Glycogen Phosphorylase B"/>
    <property type="match status" value="2"/>
</dbReference>
<comment type="caution">
    <text evidence="5">The sequence shown here is derived from an EMBL/GenBank/DDBJ whole genome shotgun (WGS) entry which is preliminary data.</text>
</comment>
<evidence type="ECO:0000259" key="4">
    <source>
        <dbReference type="Pfam" id="PF13439"/>
    </source>
</evidence>